<name>A0A656YY97_9EURY</name>
<comment type="caution">
    <text evidence="2">The sequence shown here is derived from an EMBL/GenBank/DDBJ whole genome shotgun (WGS) entry which is preliminary data.</text>
</comment>
<dbReference type="PANTHER" id="PTHR11461:SF211">
    <property type="entry name" value="GH10112P-RELATED"/>
    <property type="match status" value="1"/>
</dbReference>
<reference evidence="2 3" key="1">
    <citation type="journal article" date="2016" name="Sci. Rep.">
        <title>Metabolic traits of an uncultured archaeal lineage -MSBL1- from brine pools of the Red Sea.</title>
        <authorList>
            <person name="Mwirichia R."/>
            <person name="Alam I."/>
            <person name="Rashid M."/>
            <person name="Vinu M."/>
            <person name="Ba-Alawi W."/>
            <person name="Anthony Kamau A."/>
            <person name="Kamanda Ngugi D."/>
            <person name="Goker M."/>
            <person name="Klenk H.P."/>
            <person name="Bajic V."/>
            <person name="Stingl U."/>
        </authorList>
    </citation>
    <scope>NUCLEOTIDE SEQUENCE [LARGE SCALE GENOMIC DNA]</scope>
    <source>
        <strain evidence="2">SCGC-AAA259J03</strain>
    </source>
</reference>
<dbReference type="InterPro" id="IPR000215">
    <property type="entry name" value="Serpin_fam"/>
</dbReference>
<dbReference type="Gene3D" id="3.30.497.10">
    <property type="entry name" value="Antithrombin, subunit I, domain 2"/>
    <property type="match status" value="1"/>
</dbReference>
<dbReference type="GO" id="GO:0005615">
    <property type="term" value="C:extracellular space"/>
    <property type="evidence" value="ECO:0007669"/>
    <property type="project" value="InterPro"/>
</dbReference>
<dbReference type="SUPFAM" id="SSF56574">
    <property type="entry name" value="Serpins"/>
    <property type="match status" value="1"/>
</dbReference>
<evidence type="ECO:0000313" key="2">
    <source>
        <dbReference type="EMBL" id="KXA98880.1"/>
    </source>
</evidence>
<keyword evidence="3" id="KW-1185">Reference proteome</keyword>
<dbReference type="GO" id="GO:0004867">
    <property type="term" value="F:serine-type endopeptidase inhibitor activity"/>
    <property type="evidence" value="ECO:0007669"/>
    <property type="project" value="InterPro"/>
</dbReference>
<dbReference type="InterPro" id="IPR042178">
    <property type="entry name" value="Serpin_sf_1"/>
</dbReference>
<protein>
    <recommendedName>
        <fullName evidence="1">Serpin domain-containing protein</fullName>
    </recommendedName>
</protein>
<dbReference type="EMBL" id="LHXT01000003">
    <property type="protein sequence ID" value="KXA98880.1"/>
    <property type="molecule type" value="Genomic_DNA"/>
</dbReference>
<dbReference type="AlphaFoldDB" id="A0A656YY97"/>
<dbReference type="InterPro" id="IPR036186">
    <property type="entry name" value="Serpin_sf"/>
</dbReference>
<accession>A0A656YY97</accession>
<proteinExistence type="predicted"/>
<dbReference type="PANTHER" id="PTHR11461">
    <property type="entry name" value="SERINE PROTEASE INHIBITOR, SERPIN"/>
    <property type="match status" value="1"/>
</dbReference>
<organism evidence="2 3">
    <name type="scientific">candidate division MSBL1 archaeon SCGC-AAA259J03</name>
    <dbReference type="NCBI Taxonomy" id="1698269"/>
    <lineage>
        <taxon>Archaea</taxon>
        <taxon>Methanobacteriati</taxon>
        <taxon>Methanobacteriota</taxon>
        <taxon>candidate division MSBL1</taxon>
    </lineage>
</organism>
<dbReference type="InterPro" id="IPR023796">
    <property type="entry name" value="Serpin_dom"/>
</dbReference>
<dbReference type="Pfam" id="PF00079">
    <property type="entry name" value="Serpin"/>
    <property type="match status" value="1"/>
</dbReference>
<evidence type="ECO:0000313" key="3">
    <source>
        <dbReference type="Proteomes" id="UP000070257"/>
    </source>
</evidence>
<sequence length="183" mass="20935">MDPDFLFGGESNVVKSQFLLSNLDREENPDVSEEDLSELVDGNTKFALDLYQKIRSDNGNLFYSPYSISLALTMTYAGAEGETEQQMADTLNFELPQVSLHEAFNSLDQTLRKESTDDNFTLKIANSFWGQEDFHFEKDYLDTLAVNYGAGIRVLDFMNEPESSRETINQWVENKTEQKIKDL</sequence>
<feature type="non-terminal residue" evidence="2">
    <location>
        <position position="183"/>
    </location>
</feature>
<feature type="domain" description="Serpin" evidence="1">
    <location>
        <begin position="42"/>
        <end position="183"/>
    </location>
</feature>
<dbReference type="Proteomes" id="UP000070257">
    <property type="component" value="Unassembled WGS sequence"/>
</dbReference>
<gene>
    <name evidence="2" type="ORF">AKJ39_00520</name>
</gene>
<evidence type="ECO:0000259" key="1">
    <source>
        <dbReference type="Pfam" id="PF00079"/>
    </source>
</evidence>